<dbReference type="SUPFAM" id="SSF56436">
    <property type="entry name" value="C-type lectin-like"/>
    <property type="match status" value="1"/>
</dbReference>
<dbReference type="OrthoDB" id="659at2759"/>
<dbReference type="SUPFAM" id="SSF53335">
    <property type="entry name" value="S-adenosyl-L-methionine-dependent methyltransferases"/>
    <property type="match status" value="1"/>
</dbReference>
<organism evidence="4 5">
    <name type="scientific">Thecamonas trahens ATCC 50062</name>
    <dbReference type="NCBI Taxonomy" id="461836"/>
    <lineage>
        <taxon>Eukaryota</taxon>
        <taxon>Apusozoa</taxon>
        <taxon>Apusomonadida</taxon>
        <taxon>Apusomonadidae</taxon>
        <taxon>Thecamonas</taxon>
    </lineage>
</organism>
<dbReference type="Gene3D" id="3.40.50.150">
    <property type="entry name" value="Vaccinia Virus protein VP39"/>
    <property type="match status" value="1"/>
</dbReference>
<dbReference type="AlphaFoldDB" id="A0A0L0D791"/>
<dbReference type="STRING" id="461836.A0A0L0D791"/>
<feature type="domain" description="Sulfatase-modifying factor enzyme-like" evidence="2">
    <location>
        <begin position="413"/>
        <end position="685"/>
    </location>
</feature>
<dbReference type="InterPro" id="IPR029063">
    <property type="entry name" value="SAM-dependent_MTases_sf"/>
</dbReference>
<evidence type="ECO:0000259" key="2">
    <source>
        <dbReference type="Pfam" id="PF03781"/>
    </source>
</evidence>
<dbReference type="Pfam" id="PF08241">
    <property type="entry name" value="Methyltransf_11"/>
    <property type="match status" value="1"/>
</dbReference>
<dbReference type="Gene3D" id="3.90.1580.10">
    <property type="entry name" value="paralog of FGE (formylglycine-generating enzyme)"/>
    <property type="match status" value="1"/>
</dbReference>
<dbReference type="CDD" id="cd02440">
    <property type="entry name" value="AdoMet_MTases"/>
    <property type="match status" value="1"/>
</dbReference>
<sequence>MFSLLSRHTSAFGVASASGTAARAALAAVRSASAAAAAHMPPSATGEASVDNTAPFATCAPAGMQGNMRFVLCNPREVNSNSRSSYVRSMVGCAPGSVMASSPCFTAASRGLATAANAQAIAASATPARRSSSTPTAGAPPELVHTERSDANAGATSFGSMEVEYMSSWKENLEGESRIAVAPTPTSDWWWTGKAPVAGTPGVGPDGLVTSLPLVDYTTASRQELLDYFDNTWLLTEVLFSSLASEEAFYRPPWHDLRHPLIFYYGHPAALYVNKFRVAGLARDPISPFYEKIFETGVDEMSWDDMHKNVMRWPSVANTLDYRKRVYELVAETIVSSPHFDSLAEAGPASPFWAVVMGFEHERIHLETSSVLIRELPLSLVRRPLTWPVDHPSATQAQPTANPVAGVDFPTNEFVSIKPDGPVVLGRPDSHSGFSWDNEFGSKSIDVADFDVAKHLVTNGEFLDFVRSNGYLEQKYWSPDGWAWRTFRNAKWPTFWRPFGPAGLHEYRLRAVFDEIDMPWAWPADLNYYEVEAYANYIAAATGKPTRAITEPEHAVLRTGLPDASDFVLNPVAGATASSEPDAVAASPNLNLVWGSHTPVDAAPPSAHGVRDVMGNVWQWCYDHFAPLPGFQPHDVYPDFSMPCFDGKHNVIMGGSFAATGNEASRHARFHFRPHFYQHAGARLVQPAHPTAEPVTSCAGCEGPFVGATSPYRVPPPTTVTGAAAAAASAGSAPPAAASAAPPRVAVGSTAGIVDKYEDQIVLDQYLNMHYGTQDDFPAYIDAGTLQFPQRCAALVEGHTLASNPRARALDIGCAVGASAFELARTFNSVTALDISHAFVEAAKYMQEHKALEYKVRREGGVFDSYVARVDNSVDVSRVDFAVGDATALDPATLGTFDGVLIGNVLCRLPDPYLLIDVLPELVNPDGTLVITSPFSWLPQFTPESKWLSAANGSSAKALTDALDSSFELVSSGDIPFVIREHIRKYEFVAAHLGIWRRK</sequence>
<dbReference type="InterPro" id="IPR005532">
    <property type="entry name" value="SUMF_dom"/>
</dbReference>
<feature type="region of interest" description="Disordered" evidence="1">
    <location>
        <begin position="124"/>
        <end position="153"/>
    </location>
</feature>
<keyword evidence="5" id="KW-1185">Reference proteome</keyword>
<dbReference type="GO" id="GO:0120147">
    <property type="term" value="F:formylglycine-generating oxidase activity"/>
    <property type="evidence" value="ECO:0007669"/>
    <property type="project" value="TreeGrafter"/>
</dbReference>
<dbReference type="EMBL" id="GL349450">
    <property type="protein sequence ID" value="KNC48252.1"/>
    <property type="molecule type" value="Genomic_DNA"/>
</dbReference>
<dbReference type="InterPro" id="IPR013216">
    <property type="entry name" value="Methyltransf_11"/>
</dbReference>
<dbReference type="eggNOG" id="ENOG502QS9T">
    <property type="taxonomic scope" value="Eukaryota"/>
</dbReference>
<dbReference type="OMA" id="WQWTETP"/>
<dbReference type="NCBIfam" id="TIGR04344">
    <property type="entry name" value="ovoA_Nterm"/>
    <property type="match status" value="1"/>
</dbReference>
<dbReference type="InterPro" id="IPR016187">
    <property type="entry name" value="CTDL_fold"/>
</dbReference>
<evidence type="ECO:0000313" key="5">
    <source>
        <dbReference type="Proteomes" id="UP000054408"/>
    </source>
</evidence>
<dbReference type="GO" id="GO:0008757">
    <property type="term" value="F:S-adenosylmethionine-dependent methyltransferase activity"/>
    <property type="evidence" value="ECO:0007669"/>
    <property type="project" value="InterPro"/>
</dbReference>
<dbReference type="InterPro" id="IPR051043">
    <property type="entry name" value="Sulfatase_Mod_Factor_Kinase"/>
</dbReference>
<protein>
    <submittedName>
        <fullName evidence="4">Generic methyltransferase</fullName>
    </submittedName>
</protein>
<dbReference type="GeneID" id="25564024"/>
<gene>
    <name evidence="4" type="ORF">AMSG_04484</name>
</gene>
<dbReference type="PANTHER" id="PTHR23150">
    <property type="entry name" value="SULFATASE MODIFYING FACTOR 1, 2"/>
    <property type="match status" value="1"/>
</dbReference>
<dbReference type="GO" id="GO:0032259">
    <property type="term" value="P:methylation"/>
    <property type="evidence" value="ECO:0007669"/>
    <property type="project" value="UniProtKB-KW"/>
</dbReference>
<reference evidence="4 5" key="1">
    <citation type="submission" date="2010-05" db="EMBL/GenBank/DDBJ databases">
        <title>The Genome Sequence of Thecamonas trahens ATCC 50062.</title>
        <authorList>
            <consortium name="The Broad Institute Genome Sequencing Platform"/>
            <person name="Russ C."/>
            <person name="Cuomo C."/>
            <person name="Shea T."/>
            <person name="Young S.K."/>
            <person name="Zeng Q."/>
            <person name="Koehrsen M."/>
            <person name="Haas B."/>
            <person name="Borodovsky M."/>
            <person name="Guigo R."/>
            <person name="Alvarado L."/>
            <person name="Berlin A."/>
            <person name="Bochicchio J."/>
            <person name="Borenstein D."/>
            <person name="Chapman S."/>
            <person name="Chen Z."/>
            <person name="Freedman E."/>
            <person name="Gellesch M."/>
            <person name="Goldberg J."/>
            <person name="Griggs A."/>
            <person name="Gujja S."/>
            <person name="Heilman E."/>
            <person name="Heiman D."/>
            <person name="Hepburn T."/>
            <person name="Howarth C."/>
            <person name="Jen D."/>
            <person name="Larson L."/>
            <person name="Mehta T."/>
            <person name="Park D."/>
            <person name="Pearson M."/>
            <person name="Roberts A."/>
            <person name="Saif S."/>
            <person name="Shenoy N."/>
            <person name="Sisk P."/>
            <person name="Stolte C."/>
            <person name="Sykes S."/>
            <person name="Thomson T."/>
            <person name="Walk T."/>
            <person name="White J."/>
            <person name="Yandava C."/>
            <person name="Burger G."/>
            <person name="Gray M.W."/>
            <person name="Holland P.W.H."/>
            <person name="King N."/>
            <person name="Lang F.B.F."/>
            <person name="Roger A.J."/>
            <person name="Ruiz-Trillo I."/>
            <person name="Lander E."/>
            <person name="Nusbaum C."/>
        </authorList>
    </citation>
    <scope>NUCLEOTIDE SEQUENCE [LARGE SCALE GENOMIC DNA]</scope>
    <source>
        <strain evidence="4 5">ATCC 50062</strain>
    </source>
</reference>
<dbReference type="Pfam" id="PF03781">
    <property type="entry name" value="FGE-sulfatase"/>
    <property type="match status" value="1"/>
</dbReference>
<evidence type="ECO:0000313" key="4">
    <source>
        <dbReference type="EMBL" id="KNC48252.1"/>
    </source>
</evidence>
<name>A0A0L0D791_THETB</name>
<feature type="domain" description="Methyltransferase type 11" evidence="3">
    <location>
        <begin position="810"/>
        <end position="931"/>
    </location>
</feature>
<dbReference type="Proteomes" id="UP000054408">
    <property type="component" value="Unassembled WGS sequence"/>
</dbReference>
<evidence type="ECO:0000256" key="1">
    <source>
        <dbReference type="SAM" id="MobiDB-lite"/>
    </source>
</evidence>
<dbReference type="InterPro" id="IPR027577">
    <property type="entry name" value="OvoA_Nterm"/>
</dbReference>
<proteinExistence type="predicted"/>
<evidence type="ECO:0000259" key="3">
    <source>
        <dbReference type="Pfam" id="PF08241"/>
    </source>
</evidence>
<accession>A0A0L0D791</accession>
<dbReference type="InterPro" id="IPR042095">
    <property type="entry name" value="SUMF_sf"/>
</dbReference>
<dbReference type="InterPro" id="IPR027625">
    <property type="entry name" value="OvoA_Cterm"/>
</dbReference>
<feature type="compositionally biased region" description="Low complexity" evidence="1">
    <location>
        <begin position="124"/>
        <end position="137"/>
    </location>
</feature>
<dbReference type="RefSeq" id="XP_013758821.1">
    <property type="nucleotide sequence ID" value="XM_013903367.1"/>
</dbReference>
<dbReference type="PANTHER" id="PTHR23150:SF26">
    <property type="entry name" value="GENERIC METHYLTRANSFERASE"/>
    <property type="match status" value="1"/>
</dbReference>
<keyword evidence="4" id="KW-0489">Methyltransferase</keyword>
<dbReference type="NCBIfam" id="TIGR04345">
    <property type="entry name" value="ovoA_Cterm"/>
    <property type="match status" value="1"/>
</dbReference>
<keyword evidence="4" id="KW-0808">Transferase</keyword>